<evidence type="ECO:0000256" key="1">
    <source>
        <dbReference type="SAM" id="MobiDB-lite"/>
    </source>
</evidence>
<dbReference type="EMBL" id="VXIT01000001">
    <property type="protein sequence ID" value="KAA6415573.1"/>
    <property type="molecule type" value="Genomic_DNA"/>
</dbReference>
<protein>
    <recommendedName>
        <fullName evidence="2">Arrestin-like N-terminal domain-containing protein</fullName>
    </recommendedName>
</protein>
<dbReference type="InterPro" id="IPR050357">
    <property type="entry name" value="Arrestin_domain-protein"/>
</dbReference>
<feature type="region of interest" description="Disordered" evidence="1">
    <location>
        <begin position="471"/>
        <end position="496"/>
    </location>
</feature>
<dbReference type="InterPro" id="IPR014756">
    <property type="entry name" value="Ig_E-set"/>
</dbReference>
<evidence type="ECO:0000313" key="3">
    <source>
        <dbReference type="EMBL" id="KAA6415573.1"/>
    </source>
</evidence>
<proteinExistence type="predicted"/>
<reference evidence="3 4" key="1">
    <citation type="submission" date="2019-09" db="EMBL/GenBank/DDBJ databases">
        <title>The hologenome of the rock-dwelling lichen Lasallia pustulata.</title>
        <authorList>
            <person name="Greshake Tzovaras B."/>
            <person name="Segers F."/>
            <person name="Bicker A."/>
            <person name="Dal Grande F."/>
            <person name="Otte J."/>
            <person name="Hankeln T."/>
            <person name="Schmitt I."/>
            <person name="Ebersberger I."/>
        </authorList>
    </citation>
    <scope>NUCLEOTIDE SEQUENCE [LARGE SCALE GENOMIC DNA]</scope>
    <source>
        <strain evidence="3">A1-1</strain>
    </source>
</reference>
<dbReference type="SUPFAM" id="SSF81296">
    <property type="entry name" value="E set domains"/>
    <property type="match status" value="1"/>
</dbReference>
<dbReference type="GO" id="GO:0070086">
    <property type="term" value="P:ubiquitin-dependent endocytosis"/>
    <property type="evidence" value="ECO:0007669"/>
    <property type="project" value="TreeGrafter"/>
</dbReference>
<sequence length="496" mass="55167">MPVRIQLDKPHAYFTNLDYITGRVILSTVFEETISAVIVKLEGESRTRLAGDLSHGADYAMSERPRTELEVHKLLYNVVSVFPSPDLQRASPRNAAYTLPPGQHEYPFQFKLPFNNDCASTNSVLTNLNMVGMRVEMARNTERHVKKTLPPSLSGFPGEAEIRYFVKVTVQRPSFFKENFRATADFKFFPIEPPRPPDSKRESYARRQHQFLPSIAQPLPTSPLYRKGSSTKVPGILEKPPKISIDGRLPDPAIITCNEPLPLRILISKMNDSPDTIFLQMLQIELIGYTFVRAHDFSRTESTSWIIVSHSNLRMPFGGSQTSAPKEMEVSRALWNTIPLSNTVAPTFETCNLSRQYVLEIRVGLAYGSPGNIKPELTVQPLRMPVQVYSGIAPPEALLAAMAATPVAQSQPRPYKPPPFAHVPSRIPVSPAATPPHPNQYAGPQPPEFGDEAPPSYEDAMAENVGPVVGARRDYEQPNTPAGAPDFGADWKRDSM</sequence>
<organism evidence="3 4">
    <name type="scientific">Lasallia pustulata</name>
    <dbReference type="NCBI Taxonomy" id="136370"/>
    <lineage>
        <taxon>Eukaryota</taxon>
        <taxon>Fungi</taxon>
        <taxon>Dikarya</taxon>
        <taxon>Ascomycota</taxon>
        <taxon>Pezizomycotina</taxon>
        <taxon>Lecanoromycetes</taxon>
        <taxon>OSLEUM clade</taxon>
        <taxon>Umbilicariomycetidae</taxon>
        <taxon>Umbilicariales</taxon>
        <taxon>Umbilicariaceae</taxon>
        <taxon>Lasallia</taxon>
    </lineage>
</organism>
<dbReference type="AlphaFoldDB" id="A0A5M8Q317"/>
<gene>
    <name evidence="3" type="ORF">FRX48_00289</name>
</gene>
<dbReference type="PANTHER" id="PTHR11188">
    <property type="entry name" value="ARRESTIN DOMAIN CONTAINING PROTEIN"/>
    <property type="match status" value="1"/>
</dbReference>
<feature type="domain" description="Arrestin-like N-terminal" evidence="2">
    <location>
        <begin position="3"/>
        <end position="118"/>
    </location>
</feature>
<comment type="caution">
    <text evidence="3">The sequence shown here is derived from an EMBL/GenBank/DDBJ whole genome shotgun (WGS) entry which is preliminary data.</text>
</comment>
<dbReference type="OrthoDB" id="3365616at2759"/>
<dbReference type="GO" id="GO:0005886">
    <property type="term" value="C:plasma membrane"/>
    <property type="evidence" value="ECO:0007669"/>
    <property type="project" value="TreeGrafter"/>
</dbReference>
<evidence type="ECO:0000313" key="4">
    <source>
        <dbReference type="Proteomes" id="UP000324767"/>
    </source>
</evidence>
<dbReference type="PANTHER" id="PTHR11188:SF166">
    <property type="entry name" value="ARRESTIN (OR S-ANTIGEN), N-TERMINAL DOMAIN PROTEIN (AFU_ORTHOLOGUE AFUA_7G02050)"/>
    <property type="match status" value="1"/>
</dbReference>
<dbReference type="InterPro" id="IPR014752">
    <property type="entry name" value="Arrestin-like_C"/>
</dbReference>
<evidence type="ECO:0000259" key="2">
    <source>
        <dbReference type="Pfam" id="PF00339"/>
    </source>
</evidence>
<accession>A0A5M8Q317</accession>
<dbReference type="GO" id="GO:0030674">
    <property type="term" value="F:protein-macromolecule adaptor activity"/>
    <property type="evidence" value="ECO:0007669"/>
    <property type="project" value="TreeGrafter"/>
</dbReference>
<dbReference type="InterPro" id="IPR011021">
    <property type="entry name" value="Arrestin-like_N"/>
</dbReference>
<dbReference type="GO" id="GO:0005829">
    <property type="term" value="C:cytosol"/>
    <property type="evidence" value="ECO:0007669"/>
    <property type="project" value="TreeGrafter"/>
</dbReference>
<dbReference type="Gene3D" id="2.60.40.640">
    <property type="match status" value="1"/>
</dbReference>
<dbReference type="Pfam" id="PF00339">
    <property type="entry name" value="Arrestin_N"/>
    <property type="match status" value="1"/>
</dbReference>
<name>A0A5M8Q317_9LECA</name>
<dbReference type="CDD" id="cd22952">
    <property type="entry name" value="ART10-like"/>
    <property type="match status" value="1"/>
</dbReference>
<dbReference type="GO" id="GO:0031625">
    <property type="term" value="F:ubiquitin protein ligase binding"/>
    <property type="evidence" value="ECO:0007669"/>
    <property type="project" value="TreeGrafter"/>
</dbReference>
<feature type="region of interest" description="Disordered" evidence="1">
    <location>
        <begin position="409"/>
        <end position="459"/>
    </location>
</feature>
<dbReference type="Proteomes" id="UP000324767">
    <property type="component" value="Unassembled WGS sequence"/>
</dbReference>